<dbReference type="InterPro" id="IPR005467">
    <property type="entry name" value="His_kinase_dom"/>
</dbReference>
<dbReference type="SUPFAM" id="SSF55785">
    <property type="entry name" value="PYP-like sensor domain (PAS domain)"/>
    <property type="match status" value="2"/>
</dbReference>
<dbReference type="InterPro" id="IPR003661">
    <property type="entry name" value="HisK_dim/P_dom"/>
</dbReference>
<dbReference type="PRINTS" id="PR00344">
    <property type="entry name" value="BCTRLSENSOR"/>
</dbReference>
<dbReference type="Pfam" id="PF02518">
    <property type="entry name" value="HATPase_c"/>
    <property type="match status" value="1"/>
</dbReference>
<dbReference type="InterPro" id="IPR013655">
    <property type="entry name" value="PAS_fold_3"/>
</dbReference>
<evidence type="ECO:0000256" key="13">
    <source>
        <dbReference type="ARBA" id="ARBA00023136"/>
    </source>
</evidence>
<dbReference type="InterPro" id="IPR004358">
    <property type="entry name" value="Sig_transdc_His_kin-like_C"/>
</dbReference>
<evidence type="ECO:0000313" key="22">
    <source>
        <dbReference type="EMBL" id="TDL90493.1"/>
    </source>
</evidence>
<dbReference type="SMART" id="SM00387">
    <property type="entry name" value="HATPase_c"/>
    <property type="match status" value="1"/>
</dbReference>
<dbReference type="CDD" id="cd00082">
    <property type="entry name" value="HisKA"/>
    <property type="match status" value="1"/>
</dbReference>
<dbReference type="InterPro" id="IPR011006">
    <property type="entry name" value="CheY-like_superfamily"/>
</dbReference>
<keyword evidence="8" id="KW-0547">Nucleotide-binding</keyword>
<evidence type="ECO:0000256" key="5">
    <source>
        <dbReference type="ARBA" id="ARBA00022553"/>
    </source>
</evidence>
<dbReference type="SMART" id="SM00086">
    <property type="entry name" value="PAC"/>
    <property type="match status" value="2"/>
</dbReference>
<dbReference type="InterPro" id="IPR000014">
    <property type="entry name" value="PAS"/>
</dbReference>
<dbReference type="InterPro" id="IPR001789">
    <property type="entry name" value="Sig_transdc_resp-reg_receiver"/>
</dbReference>
<evidence type="ECO:0000256" key="12">
    <source>
        <dbReference type="ARBA" id="ARBA00023012"/>
    </source>
</evidence>
<dbReference type="Gene3D" id="1.20.120.160">
    <property type="entry name" value="HPT domain"/>
    <property type="match status" value="1"/>
</dbReference>
<evidence type="ECO:0000256" key="9">
    <source>
        <dbReference type="ARBA" id="ARBA00022777"/>
    </source>
</evidence>
<dbReference type="CDD" id="cd16922">
    <property type="entry name" value="HATPase_EvgS-ArcB-TorS-like"/>
    <property type="match status" value="1"/>
</dbReference>
<dbReference type="InterPro" id="IPR036641">
    <property type="entry name" value="HPT_dom_sf"/>
</dbReference>
<evidence type="ECO:0000256" key="1">
    <source>
        <dbReference type="ARBA" id="ARBA00000085"/>
    </source>
</evidence>
<organism evidence="22 23">
    <name type="scientific">Meridianimarinicoccus aquatilis</name>
    <dbReference type="NCBI Taxonomy" id="2552766"/>
    <lineage>
        <taxon>Bacteria</taxon>
        <taxon>Pseudomonadati</taxon>
        <taxon>Pseudomonadota</taxon>
        <taxon>Alphaproteobacteria</taxon>
        <taxon>Rhodobacterales</taxon>
        <taxon>Paracoccaceae</taxon>
        <taxon>Meridianimarinicoccus</taxon>
    </lineage>
</organism>
<feature type="modified residue" description="4-aspartylphosphate" evidence="16">
    <location>
        <position position="814"/>
    </location>
</feature>
<feature type="transmembrane region" description="Helical" evidence="17">
    <location>
        <begin position="42"/>
        <end position="65"/>
    </location>
</feature>
<keyword evidence="6" id="KW-0808">Transferase</keyword>
<dbReference type="Pfam" id="PF00512">
    <property type="entry name" value="HisKA"/>
    <property type="match status" value="1"/>
</dbReference>
<dbReference type="GO" id="GO:0005524">
    <property type="term" value="F:ATP binding"/>
    <property type="evidence" value="ECO:0007669"/>
    <property type="project" value="UniProtKB-KW"/>
</dbReference>
<accession>A0A4R6B592</accession>
<dbReference type="SMART" id="SM00448">
    <property type="entry name" value="REC"/>
    <property type="match status" value="1"/>
</dbReference>
<dbReference type="PROSITE" id="PS50113">
    <property type="entry name" value="PAC"/>
    <property type="match status" value="2"/>
</dbReference>
<dbReference type="FunFam" id="3.30.565.10:FF:000010">
    <property type="entry name" value="Sensor histidine kinase RcsC"/>
    <property type="match status" value="1"/>
</dbReference>
<evidence type="ECO:0000256" key="14">
    <source>
        <dbReference type="ARBA" id="ARBA00064003"/>
    </source>
</evidence>
<dbReference type="Gene3D" id="3.30.450.20">
    <property type="entry name" value="PAS domain"/>
    <property type="match status" value="2"/>
</dbReference>
<comment type="subunit">
    <text evidence="14">At low DSF concentrations, interacts with RpfF.</text>
</comment>
<name>A0A4R6B592_9RHOB</name>
<dbReference type="Pfam" id="PF00072">
    <property type="entry name" value="Response_reg"/>
    <property type="match status" value="1"/>
</dbReference>
<dbReference type="SUPFAM" id="SSF55874">
    <property type="entry name" value="ATPase domain of HSP90 chaperone/DNA topoisomerase II/histidine kinase"/>
    <property type="match status" value="1"/>
</dbReference>
<evidence type="ECO:0000256" key="7">
    <source>
        <dbReference type="ARBA" id="ARBA00022692"/>
    </source>
</evidence>
<dbReference type="EC" id="2.7.13.3" evidence="3"/>
<keyword evidence="9" id="KW-0418">Kinase</keyword>
<keyword evidence="23" id="KW-1185">Reference proteome</keyword>
<evidence type="ECO:0000256" key="10">
    <source>
        <dbReference type="ARBA" id="ARBA00022840"/>
    </source>
</evidence>
<keyword evidence="10" id="KW-0067">ATP-binding</keyword>
<dbReference type="Gene3D" id="3.40.50.2300">
    <property type="match status" value="1"/>
</dbReference>
<dbReference type="PANTHER" id="PTHR45339">
    <property type="entry name" value="HYBRID SIGNAL TRANSDUCTION HISTIDINE KINASE J"/>
    <property type="match status" value="1"/>
</dbReference>
<dbReference type="FunFam" id="1.10.287.130:FF:000002">
    <property type="entry name" value="Two-component osmosensing histidine kinase"/>
    <property type="match status" value="1"/>
</dbReference>
<evidence type="ECO:0000313" key="23">
    <source>
        <dbReference type="Proteomes" id="UP000294562"/>
    </source>
</evidence>
<evidence type="ECO:0000259" key="18">
    <source>
        <dbReference type="PROSITE" id="PS50109"/>
    </source>
</evidence>
<dbReference type="GO" id="GO:0000155">
    <property type="term" value="F:phosphorelay sensor kinase activity"/>
    <property type="evidence" value="ECO:0007669"/>
    <property type="project" value="InterPro"/>
</dbReference>
<feature type="domain" description="PAS" evidence="20">
    <location>
        <begin position="262"/>
        <end position="314"/>
    </location>
</feature>
<dbReference type="InterPro" id="IPR035965">
    <property type="entry name" value="PAS-like_dom_sf"/>
</dbReference>
<dbReference type="NCBIfam" id="TIGR00229">
    <property type="entry name" value="sensory_box"/>
    <property type="match status" value="1"/>
</dbReference>
<evidence type="ECO:0000256" key="3">
    <source>
        <dbReference type="ARBA" id="ARBA00012438"/>
    </source>
</evidence>
<keyword evidence="4" id="KW-1003">Cell membrane</keyword>
<keyword evidence="12" id="KW-0902">Two-component regulatory system</keyword>
<keyword evidence="5 16" id="KW-0597">Phosphoprotein</keyword>
<dbReference type="SMART" id="SM00388">
    <property type="entry name" value="HisKA"/>
    <property type="match status" value="1"/>
</dbReference>
<dbReference type="Proteomes" id="UP000294562">
    <property type="component" value="Unassembled WGS sequence"/>
</dbReference>
<evidence type="ECO:0000256" key="11">
    <source>
        <dbReference type="ARBA" id="ARBA00022989"/>
    </source>
</evidence>
<feature type="domain" description="PAC" evidence="21">
    <location>
        <begin position="323"/>
        <end position="375"/>
    </location>
</feature>
<dbReference type="SUPFAM" id="SSF52172">
    <property type="entry name" value="CheY-like"/>
    <property type="match status" value="1"/>
</dbReference>
<dbReference type="SUPFAM" id="SSF47384">
    <property type="entry name" value="Homodimeric domain of signal transducing histidine kinase"/>
    <property type="match status" value="1"/>
</dbReference>
<dbReference type="GO" id="GO:0005886">
    <property type="term" value="C:plasma membrane"/>
    <property type="evidence" value="ECO:0007669"/>
    <property type="project" value="UniProtKB-SubCell"/>
</dbReference>
<keyword evidence="13 17" id="KW-0472">Membrane</keyword>
<evidence type="ECO:0000256" key="16">
    <source>
        <dbReference type="PROSITE-ProRule" id="PRU00169"/>
    </source>
</evidence>
<dbReference type="PROSITE" id="PS50109">
    <property type="entry name" value="HIS_KIN"/>
    <property type="match status" value="1"/>
</dbReference>
<comment type="subcellular location">
    <subcellularLocation>
        <location evidence="2">Cell membrane</location>
        <topology evidence="2">Multi-pass membrane protein</topology>
    </subcellularLocation>
</comment>
<evidence type="ECO:0000256" key="4">
    <source>
        <dbReference type="ARBA" id="ARBA00022475"/>
    </source>
</evidence>
<gene>
    <name evidence="22" type="ORF">E2L05_05180</name>
</gene>
<dbReference type="InterPro" id="IPR003594">
    <property type="entry name" value="HATPase_dom"/>
</dbReference>
<evidence type="ECO:0000259" key="19">
    <source>
        <dbReference type="PROSITE" id="PS50110"/>
    </source>
</evidence>
<evidence type="ECO:0000256" key="6">
    <source>
        <dbReference type="ARBA" id="ARBA00022679"/>
    </source>
</evidence>
<evidence type="ECO:0000256" key="2">
    <source>
        <dbReference type="ARBA" id="ARBA00004651"/>
    </source>
</evidence>
<dbReference type="EMBL" id="SMZO01000008">
    <property type="protein sequence ID" value="TDL90493.1"/>
    <property type="molecule type" value="Genomic_DNA"/>
</dbReference>
<feature type="domain" description="PAC" evidence="21">
    <location>
        <begin position="453"/>
        <end position="505"/>
    </location>
</feature>
<dbReference type="InterPro" id="IPR036097">
    <property type="entry name" value="HisK_dim/P_sf"/>
</dbReference>
<sequence length="1039" mass="113743">MRRQSGIRFRKRHQPLVFAFLEFDGVGEVKPNEMRHGWRGQVITIGVAIVVLGVISALAVAPILLKNNLDTVNASALRSELFSLHLALDDARAAASDRLEGTPAADTPLRERSQLLLHRVRVVLAYPGATENLPSRAEDLIRLERFLESRLDAIEGSSEQVDLGFTNLARTVQTEGANLDRYVLDAMHRLGRVASMERTRIEELSVLGQRFALFLLVLGMITLATLWFQRRELSRTWDTLQTAVTELAEAHRIAHIGTVRWDFEKDLVTWSDEFARIYGLEPDGQMDGERFQQLLVPEDVPKVVASEKEALARSAVSGKPEPRFVRYRAYRSDGAILELESQSELLANAAGEPLLMVSTVRDVTAEETAKRASSESERRLAAAQRITNLGSFRRNIKTGQRVWSKELYQMLGLDPTSKPMSLEEIVHPDEVDRITSMMAELIQPGEPLSRRRQEFDTKFVVTDGGLLVVRGTVEVSFDENGAPDSLTGALRDITNDVKREQALRAALEEAERANEAKSQFLAIASHELRTPMNGVMGMLAALENTELTKSQQTNVDVAMSSANSLMTILNDILDMSKIEAGRLDIQPEPFELAVLVESVVKLHSQNAHAKGLSLTYDIDNNVPEWVNSDEGRLRQILVNLVGNAVKFTLKGGVRLSVAAVSEQQGEKIRLRFSVSDTGIGIPMEKHDQVFESFNQLDASYTRRFGGTGLGLSISQSLAKLLGGTLSFESKVNVGSTFSLELPVKLAEHANVDQATEAEAYLAPMRILVADDNSINLVVAESMLEILGQSGDFVENGQEAVSAAETKHYDVILMDISMPVLDGLEATRRIRALGGDYADIPILALTAHAGPDEKAKCVQAGFNDILTKPVSRAVLRDTLVRWQTLKAASDATLPPSEPETGAIDPNHGGDTFDEIQSLQAAIEELAANLGEEAVPDMLGAGASDLDRHIAVIEAFCTGTAEDDAALEGSFHSIVGIARLFGCPVLAEKARALETADKPPKPNDPDIADVLQQVSGLCVQLKSRFQKTEMNEPHLSSGVDT</sequence>
<dbReference type="SMART" id="SM00091">
    <property type="entry name" value="PAS"/>
    <property type="match status" value="2"/>
</dbReference>
<protein>
    <recommendedName>
        <fullName evidence="15">Sensory/regulatory protein RpfC</fullName>
        <ecNumber evidence="3">2.7.13.3</ecNumber>
    </recommendedName>
</protein>
<evidence type="ECO:0000256" key="15">
    <source>
        <dbReference type="ARBA" id="ARBA00068150"/>
    </source>
</evidence>
<dbReference type="InterPro" id="IPR001610">
    <property type="entry name" value="PAC"/>
</dbReference>
<evidence type="ECO:0000259" key="21">
    <source>
        <dbReference type="PROSITE" id="PS50113"/>
    </source>
</evidence>
<dbReference type="CDD" id="cd00130">
    <property type="entry name" value="PAS"/>
    <property type="match status" value="2"/>
</dbReference>
<dbReference type="PANTHER" id="PTHR45339:SF1">
    <property type="entry name" value="HYBRID SIGNAL TRANSDUCTION HISTIDINE KINASE J"/>
    <property type="match status" value="1"/>
</dbReference>
<keyword evidence="11 17" id="KW-1133">Transmembrane helix</keyword>
<dbReference type="OrthoDB" id="9801651at2"/>
<dbReference type="Pfam" id="PF08447">
    <property type="entry name" value="PAS_3"/>
    <property type="match status" value="2"/>
</dbReference>
<reference evidence="22 23" key="1">
    <citation type="submission" date="2019-03" db="EMBL/GenBank/DDBJ databases">
        <title>Rhodobacteraceae bacterium SM1902, a new member of the family Rhodobacteraceae isolated from Yantai.</title>
        <authorList>
            <person name="Sun Y."/>
        </authorList>
    </citation>
    <scope>NUCLEOTIDE SEQUENCE [LARGE SCALE GENOMIC DNA]</scope>
    <source>
        <strain evidence="22 23">SM1902</strain>
    </source>
</reference>
<dbReference type="PROSITE" id="PS50112">
    <property type="entry name" value="PAS"/>
    <property type="match status" value="1"/>
</dbReference>
<comment type="caution">
    <text evidence="22">The sequence shown here is derived from an EMBL/GenBank/DDBJ whole genome shotgun (WGS) entry which is preliminary data.</text>
</comment>
<dbReference type="SUPFAM" id="SSF47226">
    <property type="entry name" value="Histidine-containing phosphotransfer domain, HPT domain"/>
    <property type="match status" value="1"/>
</dbReference>
<comment type="catalytic activity">
    <reaction evidence="1">
        <text>ATP + protein L-histidine = ADP + protein N-phospho-L-histidine.</text>
        <dbReference type="EC" id="2.7.13.3"/>
    </reaction>
</comment>
<dbReference type="Gene3D" id="3.30.565.10">
    <property type="entry name" value="Histidine kinase-like ATPase, C-terminal domain"/>
    <property type="match status" value="1"/>
</dbReference>
<evidence type="ECO:0000256" key="17">
    <source>
        <dbReference type="SAM" id="Phobius"/>
    </source>
</evidence>
<dbReference type="AlphaFoldDB" id="A0A4R6B592"/>
<keyword evidence="7 17" id="KW-0812">Transmembrane</keyword>
<dbReference type="CDD" id="cd17546">
    <property type="entry name" value="REC_hyHK_CKI1_RcsC-like"/>
    <property type="match status" value="1"/>
</dbReference>
<evidence type="ECO:0000256" key="8">
    <source>
        <dbReference type="ARBA" id="ARBA00022741"/>
    </source>
</evidence>
<dbReference type="InterPro" id="IPR036890">
    <property type="entry name" value="HATPase_C_sf"/>
</dbReference>
<feature type="transmembrane region" description="Helical" evidence="17">
    <location>
        <begin position="211"/>
        <end position="228"/>
    </location>
</feature>
<dbReference type="PROSITE" id="PS50110">
    <property type="entry name" value="RESPONSE_REGULATORY"/>
    <property type="match status" value="1"/>
</dbReference>
<proteinExistence type="predicted"/>
<dbReference type="Gene3D" id="1.10.287.130">
    <property type="match status" value="1"/>
</dbReference>
<feature type="domain" description="Histidine kinase" evidence="18">
    <location>
        <begin position="523"/>
        <end position="745"/>
    </location>
</feature>
<dbReference type="InterPro" id="IPR000700">
    <property type="entry name" value="PAS-assoc_C"/>
</dbReference>
<evidence type="ECO:0000259" key="20">
    <source>
        <dbReference type="PROSITE" id="PS50112"/>
    </source>
</evidence>
<feature type="domain" description="Response regulatory" evidence="19">
    <location>
        <begin position="765"/>
        <end position="882"/>
    </location>
</feature>